<evidence type="ECO:0000313" key="2">
    <source>
        <dbReference type="Proteomes" id="UP000829196"/>
    </source>
</evidence>
<sequence length="108" mass="12130">MAAPRLSDPSFLNGKIFTRSFKDASHGVSFSSSNFSDLKITSLHGLPALWISEEEVLALVGPLEFALECGFQLMGTSDHRRFIRDVAVDLQPRLSHCIFDLFYVFSYL</sequence>
<organism evidence="1 2">
    <name type="scientific">Dendrobium nobile</name>
    <name type="common">Orchid</name>
    <dbReference type="NCBI Taxonomy" id="94219"/>
    <lineage>
        <taxon>Eukaryota</taxon>
        <taxon>Viridiplantae</taxon>
        <taxon>Streptophyta</taxon>
        <taxon>Embryophyta</taxon>
        <taxon>Tracheophyta</taxon>
        <taxon>Spermatophyta</taxon>
        <taxon>Magnoliopsida</taxon>
        <taxon>Liliopsida</taxon>
        <taxon>Asparagales</taxon>
        <taxon>Orchidaceae</taxon>
        <taxon>Epidendroideae</taxon>
        <taxon>Malaxideae</taxon>
        <taxon>Dendrobiinae</taxon>
        <taxon>Dendrobium</taxon>
    </lineage>
</organism>
<proteinExistence type="predicted"/>
<reference evidence="1" key="1">
    <citation type="journal article" date="2022" name="Front. Genet.">
        <title>Chromosome-Scale Assembly of the Dendrobium nobile Genome Provides Insights Into the Molecular Mechanism of the Biosynthesis of the Medicinal Active Ingredient of Dendrobium.</title>
        <authorList>
            <person name="Xu Q."/>
            <person name="Niu S.-C."/>
            <person name="Li K.-L."/>
            <person name="Zheng P.-J."/>
            <person name="Zhang X.-J."/>
            <person name="Jia Y."/>
            <person name="Liu Y."/>
            <person name="Niu Y.-X."/>
            <person name="Yu L.-H."/>
            <person name="Chen D.-F."/>
            <person name="Zhang G.-Q."/>
        </authorList>
    </citation>
    <scope>NUCLEOTIDE SEQUENCE</scope>
    <source>
        <tissue evidence="1">Leaf</tissue>
    </source>
</reference>
<dbReference type="EMBL" id="JAGYWB010000010">
    <property type="protein sequence ID" value="KAI0507216.1"/>
    <property type="molecule type" value="Genomic_DNA"/>
</dbReference>
<accession>A0A8T3B9V2</accession>
<dbReference type="AlphaFoldDB" id="A0A8T3B9V2"/>
<keyword evidence="2" id="KW-1185">Reference proteome</keyword>
<gene>
    <name evidence="1" type="ORF">KFK09_013338</name>
</gene>
<protein>
    <submittedName>
        <fullName evidence="1">Uncharacterized protein</fullName>
    </submittedName>
</protein>
<evidence type="ECO:0000313" key="1">
    <source>
        <dbReference type="EMBL" id="KAI0507216.1"/>
    </source>
</evidence>
<comment type="caution">
    <text evidence="1">The sequence shown here is derived from an EMBL/GenBank/DDBJ whole genome shotgun (WGS) entry which is preliminary data.</text>
</comment>
<dbReference type="OrthoDB" id="10511374at2759"/>
<dbReference type="Proteomes" id="UP000829196">
    <property type="component" value="Unassembled WGS sequence"/>
</dbReference>
<name>A0A8T3B9V2_DENNO</name>